<dbReference type="AlphaFoldDB" id="E4Y047"/>
<feature type="compositionally biased region" description="Basic and acidic residues" evidence="2">
    <location>
        <begin position="348"/>
        <end position="361"/>
    </location>
</feature>
<feature type="region of interest" description="Disordered" evidence="2">
    <location>
        <begin position="218"/>
        <end position="335"/>
    </location>
</feature>
<evidence type="ECO:0000313" key="4">
    <source>
        <dbReference type="Proteomes" id="UP000001307"/>
    </source>
</evidence>
<gene>
    <name evidence="3" type="ORF">GSOID_T00012155001</name>
</gene>
<accession>E4Y047</accession>
<feature type="compositionally biased region" description="Basic and acidic residues" evidence="2">
    <location>
        <begin position="311"/>
        <end position="327"/>
    </location>
</feature>
<proteinExistence type="predicted"/>
<organism evidence="3">
    <name type="scientific">Oikopleura dioica</name>
    <name type="common">Tunicate</name>
    <dbReference type="NCBI Taxonomy" id="34765"/>
    <lineage>
        <taxon>Eukaryota</taxon>
        <taxon>Metazoa</taxon>
        <taxon>Chordata</taxon>
        <taxon>Tunicata</taxon>
        <taxon>Appendicularia</taxon>
        <taxon>Copelata</taxon>
        <taxon>Oikopleuridae</taxon>
        <taxon>Oikopleura</taxon>
    </lineage>
</organism>
<feature type="compositionally biased region" description="Polar residues" evidence="2">
    <location>
        <begin position="230"/>
        <end position="245"/>
    </location>
</feature>
<feature type="region of interest" description="Disordered" evidence="2">
    <location>
        <begin position="1"/>
        <end position="71"/>
    </location>
</feature>
<reference evidence="3" key="1">
    <citation type="journal article" date="2010" name="Science">
        <title>Plasticity of animal genome architecture unmasked by rapid evolution of a pelagic tunicate.</title>
        <authorList>
            <person name="Denoeud F."/>
            <person name="Henriet S."/>
            <person name="Mungpakdee S."/>
            <person name="Aury J.M."/>
            <person name="Da Silva C."/>
            <person name="Brinkmann H."/>
            <person name="Mikhaleva J."/>
            <person name="Olsen L.C."/>
            <person name="Jubin C."/>
            <person name="Canestro C."/>
            <person name="Bouquet J.M."/>
            <person name="Danks G."/>
            <person name="Poulain J."/>
            <person name="Campsteijn C."/>
            <person name="Adamski M."/>
            <person name="Cross I."/>
            <person name="Yadetie F."/>
            <person name="Muffato M."/>
            <person name="Louis A."/>
            <person name="Butcher S."/>
            <person name="Tsagkogeorga G."/>
            <person name="Konrad A."/>
            <person name="Singh S."/>
            <person name="Jensen M.F."/>
            <person name="Cong E.H."/>
            <person name="Eikeseth-Otteraa H."/>
            <person name="Noel B."/>
            <person name="Anthouard V."/>
            <person name="Porcel B.M."/>
            <person name="Kachouri-Lafond R."/>
            <person name="Nishino A."/>
            <person name="Ugolini M."/>
            <person name="Chourrout P."/>
            <person name="Nishida H."/>
            <person name="Aasland R."/>
            <person name="Huzurbazar S."/>
            <person name="Westhof E."/>
            <person name="Delsuc F."/>
            <person name="Lehrach H."/>
            <person name="Reinhardt R."/>
            <person name="Weissenbach J."/>
            <person name="Roy S.W."/>
            <person name="Artiguenave F."/>
            <person name="Postlethwait J.H."/>
            <person name="Manak J.R."/>
            <person name="Thompson E.M."/>
            <person name="Jaillon O."/>
            <person name="Du Pasquier L."/>
            <person name="Boudinot P."/>
            <person name="Liberles D.A."/>
            <person name="Volff J.N."/>
            <person name="Philippe H."/>
            <person name="Lenhard B."/>
            <person name="Roest Crollius H."/>
            <person name="Wincker P."/>
            <person name="Chourrout D."/>
        </authorList>
    </citation>
    <scope>NUCLEOTIDE SEQUENCE [LARGE SCALE GENOMIC DNA]</scope>
</reference>
<feature type="coiled-coil region" evidence="1">
    <location>
        <begin position="162"/>
        <end position="217"/>
    </location>
</feature>
<feature type="compositionally biased region" description="Basic residues" evidence="2">
    <location>
        <begin position="1"/>
        <end position="11"/>
    </location>
</feature>
<keyword evidence="4" id="KW-1185">Reference proteome</keyword>
<sequence length="398" mass="46310">MAIRKRQKGGKVKNQVAEQIPNAGIAENGKEVQAAVEENKYNAGTRTGGGDATPRNGFRSPFRYSERKKARSKEVDAKKSTVSVYDLQLSHAKAVANAAYEMFVEKGLKSAKTYLAHLEYIMRGMCQMDIRSTVKFSSENGCDFFKKWLPVELERKNADSAREQILDTIENILGERQNQKKELENTNLKNQALERQLASMQREFDQLKDMLADDKAKRFNKSAEPVYGTRETNLQSQKNQGAPQSRTEDKNRRKNHNDERHQSERRQNTERSQENSNFLRRDDNPTRQNNERRKSENDKRRSDSNSTKSNTPRDEIKSKMNRKRDEKDELEENVENFHEKVKNLSIKNDDREVFIKEDKNDRKRRSRPLENSSPRKKEQGTVYLISFCKLTLARKVTI</sequence>
<name>E4Y047_OIKDI</name>
<feature type="region of interest" description="Disordered" evidence="2">
    <location>
        <begin position="348"/>
        <end position="377"/>
    </location>
</feature>
<dbReference type="InParanoid" id="E4Y047"/>
<dbReference type="Proteomes" id="UP000001307">
    <property type="component" value="Unassembled WGS sequence"/>
</dbReference>
<keyword evidence="1" id="KW-0175">Coiled coil</keyword>
<evidence type="ECO:0000256" key="2">
    <source>
        <dbReference type="SAM" id="MobiDB-lite"/>
    </source>
</evidence>
<feature type="compositionally biased region" description="Basic and acidic residues" evidence="2">
    <location>
        <begin position="246"/>
        <end position="303"/>
    </location>
</feature>
<dbReference type="EMBL" id="FN653457">
    <property type="protein sequence ID" value="CBY15259.1"/>
    <property type="molecule type" value="Genomic_DNA"/>
</dbReference>
<protein>
    <submittedName>
        <fullName evidence="3">Uncharacterized protein</fullName>
    </submittedName>
</protein>
<evidence type="ECO:0000256" key="1">
    <source>
        <dbReference type="SAM" id="Coils"/>
    </source>
</evidence>
<evidence type="ECO:0000313" key="3">
    <source>
        <dbReference type="EMBL" id="CBY15259.1"/>
    </source>
</evidence>